<proteinExistence type="predicted"/>
<feature type="transmembrane region" description="Helical" evidence="1">
    <location>
        <begin position="12"/>
        <end position="33"/>
    </location>
</feature>
<dbReference type="Proteomes" id="UP000010388">
    <property type="component" value="Chromosome"/>
</dbReference>
<keyword evidence="1" id="KW-0812">Transmembrane</keyword>
<evidence type="ECO:0000313" key="2">
    <source>
        <dbReference type="EMBL" id="AFY30050.1"/>
    </source>
</evidence>
<protein>
    <recommendedName>
        <fullName evidence="4">Cytochrome b6-f complex subunit 6</fullName>
    </recommendedName>
</protein>
<evidence type="ECO:0008006" key="4">
    <source>
        <dbReference type="Google" id="ProtNLM"/>
    </source>
</evidence>
<reference evidence="3" key="1">
    <citation type="journal article" date="2013" name="Proc. Natl. Acad. Sci. U.S.A.">
        <title>Improving the coverage of the cyanobacterial phylum using diversity-driven genome sequencing.</title>
        <authorList>
            <person name="Shih P.M."/>
            <person name="Wu D."/>
            <person name="Latifi A."/>
            <person name="Axen S.D."/>
            <person name="Fewer D.P."/>
            <person name="Talla E."/>
            <person name="Calteau A."/>
            <person name="Cai F."/>
            <person name="Tandeau de Marsac N."/>
            <person name="Rippka R."/>
            <person name="Herdman M."/>
            <person name="Sivonen K."/>
            <person name="Coursin T."/>
            <person name="Laurent T."/>
            <person name="Goodwin L."/>
            <person name="Nolan M."/>
            <person name="Davenport K.W."/>
            <person name="Han C.S."/>
            <person name="Rubin E.M."/>
            <person name="Eisen J.A."/>
            <person name="Woyke T."/>
            <person name="Gugger M."/>
            <person name="Kerfeld C.A."/>
        </authorList>
    </citation>
    <scope>NUCLEOTIDE SEQUENCE [LARGE SCALE GENOMIC DNA]</scope>
    <source>
        <strain evidence="3">ATCC 27147 / PCC 6307</strain>
    </source>
</reference>
<dbReference type="KEGG" id="cgc:Cyagr_2959"/>
<evidence type="ECO:0000256" key="1">
    <source>
        <dbReference type="SAM" id="Phobius"/>
    </source>
</evidence>
<keyword evidence="1" id="KW-0472">Membrane</keyword>
<name>K9PA96_CYAGP</name>
<dbReference type="EMBL" id="CP003495">
    <property type="protein sequence ID" value="AFY30050.1"/>
    <property type="molecule type" value="Genomic_DNA"/>
</dbReference>
<organism evidence="2 3">
    <name type="scientific">Cyanobium gracile (strain ATCC 27147 / PCC 6307)</name>
    <dbReference type="NCBI Taxonomy" id="292564"/>
    <lineage>
        <taxon>Bacteria</taxon>
        <taxon>Bacillati</taxon>
        <taxon>Cyanobacteriota</taxon>
        <taxon>Cyanophyceae</taxon>
        <taxon>Synechococcales</taxon>
        <taxon>Prochlorococcaceae</taxon>
        <taxon>Cyanobium</taxon>
    </lineage>
</organism>
<dbReference type="AlphaFoldDB" id="K9PA96"/>
<evidence type="ECO:0000313" key="3">
    <source>
        <dbReference type="Proteomes" id="UP000010388"/>
    </source>
</evidence>
<sequence>MMAFLAAASVGVVIYLALVGGGLTAAFLATVVLKGVRLI</sequence>
<keyword evidence="1" id="KW-1133">Transmembrane helix</keyword>
<accession>K9PA96</accession>
<gene>
    <name evidence="2" type="ordered locus">Cyagr_2959</name>
</gene>
<dbReference type="HOGENOM" id="CLU_219686_0_0_3"/>
<dbReference type="STRING" id="292564.Cyagr_2959"/>